<proteinExistence type="inferred from homology"/>
<evidence type="ECO:0000256" key="9">
    <source>
        <dbReference type="ARBA" id="ARBA00022741"/>
    </source>
</evidence>
<dbReference type="PANTHER" id="PTHR45765">
    <property type="entry name" value="METHIONINE--TRNA LIGASE"/>
    <property type="match status" value="1"/>
</dbReference>
<evidence type="ECO:0000256" key="14">
    <source>
        <dbReference type="ARBA" id="ARBA00023146"/>
    </source>
</evidence>
<keyword evidence="6 16" id="KW-0820">tRNA-binding</keyword>
<feature type="binding site" evidence="16">
    <location>
        <position position="164"/>
    </location>
    <ligand>
        <name>Zn(2+)</name>
        <dbReference type="ChEBI" id="CHEBI:29105"/>
    </ligand>
</feature>
<evidence type="ECO:0000256" key="17">
    <source>
        <dbReference type="SAM" id="Coils"/>
    </source>
</evidence>
<dbReference type="SUPFAM" id="SSF57770">
    <property type="entry name" value="Methionyl-tRNA synthetase (MetRS), Zn-domain"/>
    <property type="match status" value="1"/>
</dbReference>
<comment type="function">
    <text evidence="1 16">Is required not only for elongation of protein synthesis but also for the initiation of all mRNA translation through initiator tRNA(fMet) aminoacylation.</text>
</comment>
<dbReference type="Gene3D" id="2.20.28.20">
    <property type="entry name" value="Methionyl-tRNA synthetase, Zn-domain"/>
    <property type="match status" value="1"/>
</dbReference>
<feature type="domain" description="TRNA-binding" evidence="18">
    <location>
        <begin position="615"/>
        <end position="716"/>
    </location>
</feature>
<sequence>MDNNSPKRYLITAALPYANGLKHIGHLAGAYLPADIYVRYLRARKREVVFVCGSDEHGTAIPIQAKKENTTARAIIDKYHPIIKQNFEDLGISFDIYHRTSEPIHHETAQEFFKKLNDNGELEEKESEQYYDEEAQTFLADRYIKGTCPNCGNPDAYGDQCEKCGTSLSPEQLINPISTISGKAPIKKLTKHWYLPLNRHEDWLRQWILEDHKDDWKTSVLGQCKSWLDGGLQPRAVTRDLDWGIKVPAKDAEGKVLYVWFDAPIGYISATKQWALDNNADWRPYWNDENTKLVHFIGKDNIVFHCLIFPVMLKLHGNILPENVPANEFVNLEGDKMSTSRNWKLEMQDYIDDFIKKENGGPQMADVLRYYLTTILPESKDSEFTWKGFQDANNSELVSIFGNFVNRAFVLMHKLCGGKVPPLHAINIDETDETLIADIEKAKLNVEKSIEQYRFREALFEVIDLARKGNKYMQDKQPWIIAKELANDPEKQKLIDNCLHLCLQLTANLAIMIHPFLPNTADKMCHMMKVVPKILEWKNAGRIKLLRVGYSLRAPELLFRKIENEEIDAQIEKLKQGSQEKLNQAKAVQEEQKVAAKKESAAAIESTPATIQFDDFAKIDLRVGTIRTAEKVEKADKLLKLSVEMGDETRTIVSGIALHFKPEDIIGKQVVVVANLAPRKMRGIESNGMILMAENTEGQLFFVNPDGVVPNGSGVR</sequence>
<evidence type="ECO:0000256" key="3">
    <source>
        <dbReference type="ARBA" id="ARBA00008258"/>
    </source>
</evidence>
<evidence type="ECO:0000256" key="11">
    <source>
        <dbReference type="ARBA" id="ARBA00022840"/>
    </source>
</evidence>
<dbReference type="CDD" id="cd07957">
    <property type="entry name" value="Anticodon_Ia_Met"/>
    <property type="match status" value="1"/>
</dbReference>
<dbReference type="InterPro" id="IPR029038">
    <property type="entry name" value="MetRS_Zn"/>
</dbReference>
<dbReference type="InterPro" id="IPR033911">
    <property type="entry name" value="MetRS_core"/>
</dbReference>
<dbReference type="AlphaFoldDB" id="A0A2W5HEW9"/>
<evidence type="ECO:0000256" key="7">
    <source>
        <dbReference type="ARBA" id="ARBA00022598"/>
    </source>
</evidence>
<dbReference type="InterPro" id="IPR023458">
    <property type="entry name" value="Met-tRNA_ligase_1"/>
</dbReference>
<evidence type="ECO:0000256" key="12">
    <source>
        <dbReference type="ARBA" id="ARBA00022884"/>
    </source>
</evidence>
<name>A0A2W5HEW9_9SPHI</name>
<dbReference type="Proteomes" id="UP000249645">
    <property type="component" value="Unassembled WGS sequence"/>
</dbReference>
<dbReference type="PROSITE" id="PS50886">
    <property type="entry name" value="TRBD"/>
    <property type="match status" value="1"/>
</dbReference>
<dbReference type="Gene3D" id="2.40.50.140">
    <property type="entry name" value="Nucleic acid-binding proteins"/>
    <property type="match status" value="1"/>
</dbReference>
<keyword evidence="7 16" id="KW-0436">Ligase</keyword>
<dbReference type="CDD" id="cd02800">
    <property type="entry name" value="tRNA_bind_EcMetRS_like"/>
    <property type="match status" value="1"/>
</dbReference>
<dbReference type="NCBIfam" id="TIGR00398">
    <property type="entry name" value="metG"/>
    <property type="match status" value="1"/>
</dbReference>
<dbReference type="SUPFAM" id="SSF50249">
    <property type="entry name" value="Nucleic acid-binding proteins"/>
    <property type="match status" value="1"/>
</dbReference>
<dbReference type="GO" id="GO:0005524">
    <property type="term" value="F:ATP binding"/>
    <property type="evidence" value="ECO:0007669"/>
    <property type="project" value="UniProtKB-UniRule"/>
</dbReference>
<feature type="binding site" evidence="16">
    <location>
        <position position="339"/>
    </location>
    <ligand>
        <name>ATP</name>
        <dbReference type="ChEBI" id="CHEBI:30616"/>
    </ligand>
</feature>
<dbReference type="PRINTS" id="PR01041">
    <property type="entry name" value="TRNASYNTHMET"/>
</dbReference>
<dbReference type="FunFam" id="2.20.28.20:FF:000001">
    <property type="entry name" value="Methionine--tRNA ligase"/>
    <property type="match status" value="1"/>
</dbReference>
<keyword evidence="17" id="KW-0175">Coiled coil</keyword>
<comment type="cofactor">
    <cofactor evidence="16">
        <name>Zn(2+)</name>
        <dbReference type="ChEBI" id="CHEBI:29105"/>
    </cofactor>
    <text evidence="16">Binds 1 zinc ion per subunit.</text>
</comment>
<dbReference type="EC" id="6.1.1.10" evidence="16"/>
<evidence type="ECO:0000313" key="19">
    <source>
        <dbReference type="EMBL" id="PZP52219.1"/>
    </source>
</evidence>
<dbReference type="GO" id="GO:0046872">
    <property type="term" value="F:metal ion binding"/>
    <property type="evidence" value="ECO:0007669"/>
    <property type="project" value="UniProtKB-KW"/>
</dbReference>
<feature type="binding site" evidence="16">
    <location>
        <position position="148"/>
    </location>
    <ligand>
        <name>Zn(2+)</name>
        <dbReference type="ChEBI" id="CHEBI:29105"/>
    </ligand>
</feature>
<dbReference type="SUPFAM" id="SSF52374">
    <property type="entry name" value="Nucleotidylyl transferase"/>
    <property type="match status" value="1"/>
</dbReference>
<keyword evidence="5 16" id="KW-0963">Cytoplasm</keyword>
<dbReference type="NCBIfam" id="TIGR00399">
    <property type="entry name" value="metG_C_term"/>
    <property type="match status" value="1"/>
</dbReference>
<feature type="binding site" evidence="16">
    <location>
        <position position="161"/>
    </location>
    <ligand>
        <name>Zn(2+)</name>
        <dbReference type="ChEBI" id="CHEBI:29105"/>
    </ligand>
</feature>
<keyword evidence="14 16" id="KW-0030">Aminoacyl-tRNA synthetase</keyword>
<dbReference type="Gene3D" id="1.10.730.10">
    <property type="entry name" value="Isoleucyl-tRNA Synthetase, Domain 1"/>
    <property type="match status" value="1"/>
</dbReference>
<dbReference type="InterPro" id="IPR014729">
    <property type="entry name" value="Rossmann-like_a/b/a_fold"/>
</dbReference>
<dbReference type="Pfam" id="PF01588">
    <property type="entry name" value="tRNA_bind"/>
    <property type="match status" value="1"/>
</dbReference>
<dbReference type="FunFam" id="2.40.50.140:FF:000042">
    <property type="entry name" value="Methionine--tRNA ligase"/>
    <property type="match status" value="1"/>
</dbReference>
<dbReference type="PANTHER" id="PTHR45765:SF1">
    <property type="entry name" value="METHIONINE--TRNA LIGASE, CYTOPLASMIC"/>
    <property type="match status" value="1"/>
</dbReference>
<dbReference type="InterPro" id="IPR012340">
    <property type="entry name" value="NA-bd_OB-fold"/>
</dbReference>
<dbReference type="NCBIfam" id="NF001100">
    <property type="entry name" value="PRK00133.1"/>
    <property type="match status" value="1"/>
</dbReference>
<evidence type="ECO:0000256" key="10">
    <source>
        <dbReference type="ARBA" id="ARBA00022833"/>
    </source>
</evidence>
<keyword evidence="10 16" id="KW-0862">Zinc</keyword>
<feature type="short sequence motif" description="'HIGH' region" evidence="16">
    <location>
        <begin position="16"/>
        <end position="26"/>
    </location>
</feature>
<dbReference type="InterPro" id="IPR002547">
    <property type="entry name" value="tRNA-bd_dom"/>
</dbReference>
<dbReference type="Pfam" id="PF19303">
    <property type="entry name" value="Anticodon_3"/>
    <property type="match status" value="1"/>
</dbReference>
<keyword evidence="9 16" id="KW-0547">Nucleotide-binding</keyword>
<keyword evidence="13 16" id="KW-0648">Protein biosynthesis</keyword>
<dbReference type="InterPro" id="IPR004495">
    <property type="entry name" value="Met-tRNA-synth_bsu_C"/>
</dbReference>
<dbReference type="HAMAP" id="MF_00098">
    <property type="entry name" value="Met_tRNA_synth_type1"/>
    <property type="match status" value="1"/>
</dbReference>
<feature type="short sequence motif" description="'KMSKS' region" evidence="16">
    <location>
        <begin position="336"/>
        <end position="340"/>
    </location>
</feature>
<evidence type="ECO:0000256" key="15">
    <source>
        <dbReference type="ARBA" id="ARBA00047364"/>
    </source>
</evidence>
<dbReference type="InterPro" id="IPR015413">
    <property type="entry name" value="Methionyl/Leucyl_tRNA_Synth"/>
</dbReference>
<comment type="similarity">
    <text evidence="3 16">Belongs to the class-I aminoacyl-tRNA synthetase family. MetG type 1 subfamily.</text>
</comment>
<dbReference type="InterPro" id="IPR014758">
    <property type="entry name" value="Met-tRNA_synth"/>
</dbReference>
<accession>A0A2W5HEW9</accession>
<evidence type="ECO:0000259" key="18">
    <source>
        <dbReference type="PROSITE" id="PS50886"/>
    </source>
</evidence>
<dbReference type="InterPro" id="IPR041872">
    <property type="entry name" value="Anticodon_Met"/>
</dbReference>
<keyword evidence="12 16" id="KW-0694">RNA-binding</keyword>
<dbReference type="GO" id="GO:0004825">
    <property type="term" value="F:methionine-tRNA ligase activity"/>
    <property type="evidence" value="ECO:0007669"/>
    <property type="project" value="UniProtKB-UniRule"/>
</dbReference>
<comment type="subcellular location">
    <subcellularLocation>
        <location evidence="2 16">Cytoplasm</location>
    </subcellularLocation>
</comment>
<evidence type="ECO:0000256" key="4">
    <source>
        <dbReference type="ARBA" id="ARBA00011738"/>
    </source>
</evidence>
<evidence type="ECO:0000256" key="2">
    <source>
        <dbReference type="ARBA" id="ARBA00004496"/>
    </source>
</evidence>
<evidence type="ECO:0000256" key="6">
    <source>
        <dbReference type="ARBA" id="ARBA00022555"/>
    </source>
</evidence>
<dbReference type="Gene3D" id="3.40.50.620">
    <property type="entry name" value="HUPs"/>
    <property type="match status" value="1"/>
</dbReference>
<evidence type="ECO:0000256" key="1">
    <source>
        <dbReference type="ARBA" id="ARBA00003314"/>
    </source>
</evidence>
<comment type="catalytic activity">
    <reaction evidence="15 16">
        <text>tRNA(Met) + L-methionine + ATP = L-methionyl-tRNA(Met) + AMP + diphosphate</text>
        <dbReference type="Rhea" id="RHEA:13481"/>
        <dbReference type="Rhea" id="RHEA-COMP:9667"/>
        <dbReference type="Rhea" id="RHEA-COMP:9698"/>
        <dbReference type="ChEBI" id="CHEBI:30616"/>
        <dbReference type="ChEBI" id="CHEBI:33019"/>
        <dbReference type="ChEBI" id="CHEBI:57844"/>
        <dbReference type="ChEBI" id="CHEBI:78442"/>
        <dbReference type="ChEBI" id="CHEBI:78530"/>
        <dbReference type="ChEBI" id="CHEBI:456215"/>
        <dbReference type="EC" id="6.1.1.10"/>
    </reaction>
</comment>
<evidence type="ECO:0000256" key="16">
    <source>
        <dbReference type="HAMAP-Rule" id="MF_00098"/>
    </source>
</evidence>
<keyword evidence="8 16" id="KW-0479">Metal-binding</keyword>
<dbReference type="GO" id="GO:0005829">
    <property type="term" value="C:cytosol"/>
    <property type="evidence" value="ECO:0007669"/>
    <property type="project" value="TreeGrafter"/>
</dbReference>
<evidence type="ECO:0000313" key="20">
    <source>
        <dbReference type="Proteomes" id="UP000249645"/>
    </source>
</evidence>
<comment type="caution">
    <text evidence="19">The sequence shown here is derived from an EMBL/GenBank/DDBJ whole genome shotgun (WGS) entry which is preliminary data.</text>
</comment>
<evidence type="ECO:0000256" key="5">
    <source>
        <dbReference type="ARBA" id="ARBA00022490"/>
    </source>
</evidence>
<keyword evidence="11 16" id="KW-0067">ATP-binding</keyword>
<gene>
    <name evidence="16" type="primary">metG</name>
    <name evidence="19" type="ORF">DI598_01175</name>
</gene>
<evidence type="ECO:0000256" key="8">
    <source>
        <dbReference type="ARBA" id="ARBA00022723"/>
    </source>
</evidence>
<feature type="binding site" evidence="16">
    <location>
        <position position="151"/>
    </location>
    <ligand>
        <name>Zn(2+)</name>
        <dbReference type="ChEBI" id="CHEBI:29105"/>
    </ligand>
</feature>
<dbReference type="Pfam" id="PF09334">
    <property type="entry name" value="tRNA-synt_1g"/>
    <property type="match status" value="1"/>
</dbReference>
<dbReference type="CDD" id="cd00814">
    <property type="entry name" value="MetRS_core"/>
    <property type="match status" value="1"/>
</dbReference>
<reference evidence="19 20" key="1">
    <citation type="submission" date="2017-11" db="EMBL/GenBank/DDBJ databases">
        <title>Infants hospitalized years apart are colonized by the same room-sourced microbial strains.</title>
        <authorList>
            <person name="Brooks B."/>
            <person name="Olm M.R."/>
            <person name="Firek B.A."/>
            <person name="Baker R."/>
            <person name="Thomas B.C."/>
            <person name="Morowitz M.J."/>
            <person name="Banfield J.F."/>
        </authorList>
    </citation>
    <scope>NUCLEOTIDE SEQUENCE [LARGE SCALE GENOMIC DNA]</scope>
    <source>
        <strain evidence="19">S2_009_000_R2_76</strain>
    </source>
</reference>
<organism evidence="19 20">
    <name type="scientific">Pseudopedobacter saltans</name>
    <dbReference type="NCBI Taxonomy" id="151895"/>
    <lineage>
        <taxon>Bacteria</taxon>
        <taxon>Pseudomonadati</taxon>
        <taxon>Bacteroidota</taxon>
        <taxon>Sphingobacteriia</taxon>
        <taxon>Sphingobacteriales</taxon>
        <taxon>Sphingobacteriaceae</taxon>
        <taxon>Pseudopedobacter</taxon>
    </lineage>
</organism>
<dbReference type="SUPFAM" id="SSF47323">
    <property type="entry name" value="Anticodon-binding domain of a subclass of class I aminoacyl-tRNA synthetases"/>
    <property type="match status" value="1"/>
</dbReference>
<comment type="subunit">
    <text evidence="4 16">Homodimer.</text>
</comment>
<dbReference type="GO" id="GO:0000049">
    <property type="term" value="F:tRNA binding"/>
    <property type="evidence" value="ECO:0007669"/>
    <property type="project" value="UniProtKB-UniRule"/>
</dbReference>
<dbReference type="GO" id="GO:0006431">
    <property type="term" value="P:methionyl-tRNA aminoacylation"/>
    <property type="evidence" value="ECO:0007669"/>
    <property type="project" value="UniProtKB-UniRule"/>
</dbReference>
<evidence type="ECO:0000256" key="13">
    <source>
        <dbReference type="ARBA" id="ARBA00022917"/>
    </source>
</evidence>
<protein>
    <recommendedName>
        <fullName evidence="16">Methionine--tRNA ligase</fullName>
        <ecNumber evidence="16">6.1.1.10</ecNumber>
    </recommendedName>
    <alternativeName>
        <fullName evidence="16">Methionyl-tRNA synthetase</fullName>
        <shortName evidence="16">MetRS</shortName>
    </alternativeName>
</protein>
<dbReference type="InterPro" id="IPR009080">
    <property type="entry name" value="tRNAsynth_Ia_anticodon-bd"/>
</dbReference>
<feature type="coiled-coil region" evidence="17">
    <location>
        <begin position="564"/>
        <end position="599"/>
    </location>
</feature>
<dbReference type="EMBL" id="QFOI01000009">
    <property type="protein sequence ID" value="PZP52219.1"/>
    <property type="molecule type" value="Genomic_DNA"/>
</dbReference>